<dbReference type="AlphaFoldDB" id="A0A4C1TE03"/>
<proteinExistence type="predicted"/>
<evidence type="ECO:0000313" key="3">
    <source>
        <dbReference type="Proteomes" id="UP000299102"/>
    </source>
</evidence>
<keyword evidence="3" id="KW-1185">Reference proteome</keyword>
<accession>A0A4C1TE03</accession>
<organism evidence="2 3">
    <name type="scientific">Eumeta variegata</name>
    <name type="common">Bagworm moth</name>
    <name type="synonym">Eumeta japonica</name>
    <dbReference type="NCBI Taxonomy" id="151549"/>
    <lineage>
        <taxon>Eukaryota</taxon>
        <taxon>Metazoa</taxon>
        <taxon>Ecdysozoa</taxon>
        <taxon>Arthropoda</taxon>
        <taxon>Hexapoda</taxon>
        <taxon>Insecta</taxon>
        <taxon>Pterygota</taxon>
        <taxon>Neoptera</taxon>
        <taxon>Endopterygota</taxon>
        <taxon>Lepidoptera</taxon>
        <taxon>Glossata</taxon>
        <taxon>Ditrysia</taxon>
        <taxon>Tineoidea</taxon>
        <taxon>Psychidae</taxon>
        <taxon>Oiketicinae</taxon>
        <taxon>Eumeta</taxon>
    </lineage>
</organism>
<sequence length="87" mass="10190">MHTHTRTHLRTRTRARRNIHARTRKESDRENGRKLYRANHMFTDRRAESSFDLRCGAAHWATTPAPMAEVAAFLLLRWASMHPIPNA</sequence>
<reference evidence="2 3" key="1">
    <citation type="journal article" date="2019" name="Commun. Biol.">
        <title>The bagworm genome reveals a unique fibroin gene that provides high tensile strength.</title>
        <authorList>
            <person name="Kono N."/>
            <person name="Nakamura H."/>
            <person name="Ohtoshi R."/>
            <person name="Tomita M."/>
            <person name="Numata K."/>
            <person name="Arakawa K."/>
        </authorList>
    </citation>
    <scope>NUCLEOTIDE SEQUENCE [LARGE SCALE GENOMIC DNA]</scope>
</reference>
<evidence type="ECO:0000256" key="1">
    <source>
        <dbReference type="SAM" id="MobiDB-lite"/>
    </source>
</evidence>
<feature type="region of interest" description="Disordered" evidence="1">
    <location>
        <begin position="1"/>
        <end position="32"/>
    </location>
</feature>
<dbReference type="EMBL" id="BGZK01000053">
    <property type="protein sequence ID" value="GBP12729.1"/>
    <property type="molecule type" value="Genomic_DNA"/>
</dbReference>
<evidence type="ECO:0000313" key="2">
    <source>
        <dbReference type="EMBL" id="GBP12729.1"/>
    </source>
</evidence>
<gene>
    <name evidence="2" type="ORF">EVAR_6068_1</name>
</gene>
<name>A0A4C1TE03_EUMVA</name>
<dbReference type="Proteomes" id="UP000299102">
    <property type="component" value="Unassembled WGS sequence"/>
</dbReference>
<protein>
    <submittedName>
        <fullName evidence="2">Uncharacterized protein</fullName>
    </submittedName>
</protein>
<feature type="compositionally biased region" description="Basic residues" evidence="1">
    <location>
        <begin position="1"/>
        <end position="23"/>
    </location>
</feature>
<comment type="caution">
    <text evidence="2">The sequence shown here is derived from an EMBL/GenBank/DDBJ whole genome shotgun (WGS) entry which is preliminary data.</text>
</comment>